<gene>
    <name evidence="13 14" type="primary">nuoK</name>
    <name evidence="14" type="ORF">M9393_00755</name>
</gene>
<dbReference type="Proteomes" id="UP001056209">
    <property type="component" value="Chromosome"/>
</dbReference>
<dbReference type="InterPro" id="IPR039428">
    <property type="entry name" value="NUOK/Mnh_C1-like"/>
</dbReference>
<evidence type="ECO:0000256" key="5">
    <source>
        <dbReference type="ARBA" id="ARBA00022475"/>
    </source>
</evidence>
<keyword evidence="7 13" id="KW-0874">Quinone</keyword>
<dbReference type="EC" id="7.1.1.-" evidence="13"/>
<keyword evidence="14" id="KW-0560">Oxidoreductase</keyword>
<dbReference type="PANTHER" id="PTHR11434">
    <property type="entry name" value="NADH-UBIQUINONE OXIDOREDUCTASE SUBUNIT ND4L"/>
    <property type="match status" value="1"/>
</dbReference>
<keyword evidence="6 13" id="KW-0812">Transmembrane</keyword>
<evidence type="ECO:0000256" key="8">
    <source>
        <dbReference type="ARBA" id="ARBA00022967"/>
    </source>
</evidence>
<dbReference type="NCBIfam" id="NF004319">
    <property type="entry name" value="PRK05715.1-1"/>
    <property type="match status" value="1"/>
</dbReference>
<protein>
    <recommendedName>
        <fullName evidence="13">NADH-quinone oxidoreductase subunit K</fullName>
        <ecNumber evidence="13">7.1.1.-</ecNumber>
    </recommendedName>
    <alternativeName>
        <fullName evidence="13">NADH dehydrogenase I subunit K</fullName>
    </alternativeName>
    <alternativeName>
        <fullName evidence="13">NDH-1 subunit K</fullName>
    </alternativeName>
</protein>
<dbReference type="InterPro" id="IPR001133">
    <property type="entry name" value="NADH_UbQ_OxRdtase_chain4L/K"/>
</dbReference>
<accession>A0A9Q8TW31</accession>
<evidence type="ECO:0000256" key="6">
    <source>
        <dbReference type="ARBA" id="ARBA00022692"/>
    </source>
</evidence>
<dbReference type="GO" id="GO:0050136">
    <property type="term" value="F:NADH dehydrogenase (quinone) (non-electrogenic) activity"/>
    <property type="evidence" value="ECO:0007669"/>
    <property type="project" value="UniProtKB-UniRule"/>
</dbReference>
<evidence type="ECO:0000256" key="2">
    <source>
        <dbReference type="ARBA" id="ARBA00004141"/>
    </source>
</evidence>
<keyword evidence="5 13" id="KW-1003">Cell membrane</keyword>
<proteinExistence type="inferred from homology"/>
<keyword evidence="12 13" id="KW-0472">Membrane</keyword>
<dbReference type="GO" id="GO:0005886">
    <property type="term" value="C:plasma membrane"/>
    <property type="evidence" value="ECO:0007669"/>
    <property type="project" value="UniProtKB-SubCell"/>
</dbReference>
<evidence type="ECO:0000256" key="12">
    <source>
        <dbReference type="ARBA" id="ARBA00023136"/>
    </source>
</evidence>
<reference evidence="14" key="1">
    <citation type="submission" date="2022-05" db="EMBL/GenBank/DDBJ databases">
        <title>Impact of host demography and evolutionary history on endosymbiont molecular evolution: a test in carpenter ants (Genus Camponotus) and their Blochmannia endosymbionts.</title>
        <authorList>
            <person name="Manthey J.D."/>
            <person name="Giron J.C."/>
            <person name="Hruska J.P."/>
        </authorList>
    </citation>
    <scope>NUCLEOTIDE SEQUENCE</scope>
    <source>
        <strain evidence="14">C-039</strain>
    </source>
</reference>
<dbReference type="Gene3D" id="1.10.287.3510">
    <property type="match status" value="1"/>
</dbReference>
<dbReference type="GO" id="GO:0030964">
    <property type="term" value="C:NADH dehydrogenase complex"/>
    <property type="evidence" value="ECO:0007669"/>
    <property type="project" value="TreeGrafter"/>
</dbReference>
<comment type="subunit">
    <text evidence="13">NDH-1 is composed of 13 different subunits. Subunits NuoA, H, J, K, L, M, N constitute the membrane sector of the complex.</text>
</comment>
<evidence type="ECO:0000256" key="4">
    <source>
        <dbReference type="ARBA" id="ARBA00022448"/>
    </source>
</evidence>
<evidence type="ECO:0000256" key="1">
    <source>
        <dbReference type="ARBA" id="ARBA00002378"/>
    </source>
</evidence>
<evidence type="ECO:0000256" key="7">
    <source>
        <dbReference type="ARBA" id="ARBA00022719"/>
    </source>
</evidence>
<keyword evidence="9 13" id="KW-1133">Transmembrane helix</keyword>
<dbReference type="PANTHER" id="PTHR11434:SF16">
    <property type="entry name" value="NADH-UBIQUINONE OXIDOREDUCTASE CHAIN 4L"/>
    <property type="match status" value="1"/>
</dbReference>
<name>A0A9Q8TW31_9ENTR</name>
<comment type="function">
    <text evidence="1 13">NDH-1 shuttles electrons from NADH, via FMN and iron-sulfur (Fe-S) centers, to quinones in the respiratory chain. The immediate electron acceptor for the enzyme in this species is believed to be ubiquinone. Couples the redox reaction to proton translocation (for every two electrons transferred, four hydrogen ions are translocated across the cytoplasmic membrane), and thus conserves the redox energy in a proton gradient.</text>
</comment>
<dbReference type="EMBL" id="CP097753">
    <property type="protein sequence ID" value="URJ28287.1"/>
    <property type="molecule type" value="Genomic_DNA"/>
</dbReference>
<dbReference type="AlphaFoldDB" id="A0A9Q8TW31"/>
<evidence type="ECO:0000256" key="9">
    <source>
        <dbReference type="ARBA" id="ARBA00022989"/>
    </source>
</evidence>
<organism evidence="14 15">
    <name type="scientific">Candidatus Blochmannia vicinus</name>
    <name type="common">nom. nud.</name>
    <dbReference type="NCBI Taxonomy" id="251540"/>
    <lineage>
        <taxon>Bacteria</taxon>
        <taxon>Pseudomonadati</taxon>
        <taxon>Pseudomonadota</taxon>
        <taxon>Gammaproteobacteria</taxon>
        <taxon>Enterobacterales</taxon>
        <taxon>Enterobacteriaceae</taxon>
        <taxon>ant endosymbionts</taxon>
        <taxon>Candidatus Blochmanniella</taxon>
    </lineage>
</organism>
<evidence type="ECO:0000256" key="3">
    <source>
        <dbReference type="ARBA" id="ARBA00010519"/>
    </source>
</evidence>
<evidence type="ECO:0000256" key="13">
    <source>
        <dbReference type="HAMAP-Rule" id="MF_01456"/>
    </source>
</evidence>
<dbReference type="FunFam" id="1.10.287.3510:FF:000001">
    <property type="entry name" value="NADH-quinone oxidoreductase subunit K"/>
    <property type="match status" value="1"/>
</dbReference>
<dbReference type="GO" id="GO:0048038">
    <property type="term" value="F:quinone binding"/>
    <property type="evidence" value="ECO:0007669"/>
    <property type="project" value="UniProtKB-KW"/>
</dbReference>
<keyword evidence="8 13" id="KW-1278">Translocase</keyword>
<evidence type="ECO:0000313" key="15">
    <source>
        <dbReference type="Proteomes" id="UP001056209"/>
    </source>
</evidence>
<keyword evidence="10 13" id="KW-0520">NAD</keyword>
<keyword evidence="11 13" id="KW-0830">Ubiquinone</keyword>
<comment type="subcellular location">
    <subcellularLocation>
        <location evidence="13">Cell membrane</location>
        <topology evidence="13">Multi-pass membrane protein</topology>
    </subcellularLocation>
    <subcellularLocation>
        <location evidence="2">Membrane</location>
        <topology evidence="2">Multi-pass membrane protein</topology>
    </subcellularLocation>
</comment>
<comment type="catalytic activity">
    <reaction evidence="13">
        <text>a quinone + NADH + 5 H(+)(in) = a quinol + NAD(+) + 4 H(+)(out)</text>
        <dbReference type="Rhea" id="RHEA:57888"/>
        <dbReference type="ChEBI" id="CHEBI:15378"/>
        <dbReference type="ChEBI" id="CHEBI:24646"/>
        <dbReference type="ChEBI" id="CHEBI:57540"/>
        <dbReference type="ChEBI" id="CHEBI:57945"/>
        <dbReference type="ChEBI" id="CHEBI:132124"/>
    </reaction>
</comment>
<dbReference type="NCBIfam" id="NF004320">
    <property type="entry name" value="PRK05715.1-2"/>
    <property type="match status" value="1"/>
</dbReference>
<feature type="transmembrane region" description="Helical" evidence="13">
    <location>
        <begin position="60"/>
        <end position="84"/>
    </location>
</feature>
<dbReference type="RefSeq" id="WP_250235822.1">
    <property type="nucleotide sequence ID" value="NZ_CP097753.1"/>
</dbReference>
<dbReference type="Pfam" id="PF00420">
    <property type="entry name" value="Oxidored_q2"/>
    <property type="match status" value="1"/>
</dbReference>
<sequence length="100" mass="10854">MIPLSHGLSLSIILFVLGLVGLIIRRNMLFILLGLEIMMNAAASAFVVVGSYLGQSDGQVIYILVITLAASEAAISLALLLQLYRRYHTLHIDKISGMRG</sequence>
<evidence type="ECO:0000256" key="10">
    <source>
        <dbReference type="ARBA" id="ARBA00023027"/>
    </source>
</evidence>
<comment type="similarity">
    <text evidence="3 13">Belongs to the complex I subunit 4L family.</text>
</comment>
<keyword evidence="4 13" id="KW-0813">Transport</keyword>
<dbReference type="GO" id="GO:0042773">
    <property type="term" value="P:ATP synthesis coupled electron transport"/>
    <property type="evidence" value="ECO:0007669"/>
    <property type="project" value="InterPro"/>
</dbReference>
<evidence type="ECO:0000313" key="14">
    <source>
        <dbReference type="EMBL" id="URJ28287.1"/>
    </source>
</evidence>
<evidence type="ECO:0000256" key="11">
    <source>
        <dbReference type="ARBA" id="ARBA00023075"/>
    </source>
</evidence>
<dbReference type="HAMAP" id="MF_01456">
    <property type="entry name" value="NDH1_NuoK"/>
    <property type="match status" value="1"/>
</dbReference>
<feature type="transmembrane region" description="Helical" evidence="13">
    <location>
        <begin position="6"/>
        <end position="24"/>
    </location>
</feature>
<feature type="transmembrane region" description="Helical" evidence="13">
    <location>
        <begin position="31"/>
        <end position="54"/>
    </location>
</feature>